<proteinExistence type="predicted"/>
<comment type="caution">
    <text evidence="2">The sequence shown here is derived from an EMBL/GenBank/DDBJ whole genome shotgun (WGS) entry which is preliminary data.</text>
</comment>
<keyword evidence="1" id="KW-0472">Membrane</keyword>
<keyword evidence="3" id="KW-1185">Reference proteome</keyword>
<reference evidence="2" key="1">
    <citation type="submission" date="2021-08" db="EMBL/GenBank/DDBJ databases">
        <title>Complete genome sequence of Chryseobacterium sp strain PS-8.</title>
        <authorList>
            <person name="Das S.K."/>
        </authorList>
    </citation>
    <scope>NUCLEOTIDE SEQUENCE</scope>
    <source>
        <strain evidence="2">PS-8</strain>
    </source>
</reference>
<protein>
    <recommendedName>
        <fullName evidence="4">SMODS-associating 2TM beta-strand rich effector domain-containing protein</fullName>
    </recommendedName>
</protein>
<evidence type="ECO:0000313" key="3">
    <source>
        <dbReference type="Proteomes" id="UP001430374"/>
    </source>
</evidence>
<dbReference type="EMBL" id="JACSGT010000001">
    <property type="protein sequence ID" value="MCF2220479.1"/>
    <property type="molecule type" value="Genomic_DNA"/>
</dbReference>
<gene>
    <name evidence="2" type="ORF">H9Q08_14420</name>
</gene>
<accession>A0ABS9C8I8</accession>
<dbReference type="Proteomes" id="UP001430374">
    <property type="component" value="Unassembled WGS sequence"/>
</dbReference>
<evidence type="ECO:0000313" key="2">
    <source>
        <dbReference type="EMBL" id="MCF2220479.1"/>
    </source>
</evidence>
<sequence length="191" mass="22225">METISDIKDISEIIEAVFTSIAIIIGGGWTFWRFVLHREDHPKIQFDIDINFISLQNEQILFEVLLIIENKGLVRHEIDAKTFILKMRYLTKDDVIIQGNKEINYQINFPHLHAILEDGKINTEINRKIIPEKWDNTFVDPGIIQKYSYITALPQDTQSILVTSRFKYSDAKSDYHSAQKVFNVAEIKNNS</sequence>
<organism evidence="2 3">
    <name type="scientific">Chryseobacterium indicum</name>
    <dbReference type="NCBI Taxonomy" id="2766954"/>
    <lineage>
        <taxon>Bacteria</taxon>
        <taxon>Pseudomonadati</taxon>
        <taxon>Bacteroidota</taxon>
        <taxon>Flavobacteriia</taxon>
        <taxon>Flavobacteriales</taxon>
        <taxon>Weeksellaceae</taxon>
        <taxon>Chryseobacterium group</taxon>
        <taxon>Chryseobacterium</taxon>
    </lineage>
</organism>
<name>A0ABS9C8I8_9FLAO</name>
<evidence type="ECO:0008006" key="4">
    <source>
        <dbReference type="Google" id="ProtNLM"/>
    </source>
</evidence>
<evidence type="ECO:0000256" key="1">
    <source>
        <dbReference type="SAM" id="Phobius"/>
    </source>
</evidence>
<keyword evidence="1" id="KW-0812">Transmembrane</keyword>
<keyword evidence="1" id="KW-1133">Transmembrane helix</keyword>
<dbReference type="RefSeq" id="WP_235131900.1">
    <property type="nucleotide sequence ID" value="NZ_JACSGT010000001.1"/>
</dbReference>
<feature type="transmembrane region" description="Helical" evidence="1">
    <location>
        <begin position="16"/>
        <end position="36"/>
    </location>
</feature>